<dbReference type="Gene3D" id="1.10.10.10">
    <property type="entry name" value="Winged helix-like DNA-binding domain superfamily/Winged helix DNA-binding domain"/>
    <property type="match status" value="1"/>
</dbReference>
<dbReference type="SMART" id="SM00895">
    <property type="entry name" value="FCD"/>
    <property type="match status" value="1"/>
</dbReference>
<evidence type="ECO:0000313" key="6">
    <source>
        <dbReference type="Proteomes" id="UP000275076"/>
    </source>
</evidence>
<dbReference type="AlphaFoldDB" id="A0A3R9P579"/>
<dbReference type="InterPro" id="IPR036388">
    <property type="entry name" value="WH-like_DNA-bd_sf"/>
</dbReference>
<proteinExistence type="predicted"/>
<evidence type="ECO:0000256" key="1">
    <source>
        <dbReference type="ARBA" id="ARBA00023015"/>
    </source>
</evidence>
<dbReference type="SMART" id="SM00345">
    <property type="entry name" value="HTH_GNTR"/>
    <property type="match status" value="1"/>
</dbReference>
<dbReference type="SUPFAM" id="SSF48008">
    <property type="entry name" value="GntR ligand-binding domain-like"/>
    <property type="match status" value="1"/>
</dbReference>
<dbReference type="InterPro" id="IPR036390">
    <property type="entry name" value="WH_DNA-bd_sf"/>
</dbReference>
<keyword evidence="3" id="KW-0804">Transcription</keyword>
<dbReference type="PANTHER" id="PTHR43537">
    <property type="entry name" value="TRANSCRIPTIONAL REGULATOR, GNTR FAMILY"/>
    <property type="match status" value="1"/>
</dbReference>
<dbReference type="Gene3D" id="1.20.120.530">
    <property type="entry name" value="GntR ligand-binding domain-like"/>
    <property type="match status" value="1"/>
</dbReference>
<dbReference type="InterPro" id="IPR000524">
    <property type="entry name" value="Tscrpt_reg_HTH_GntR"/>
</dbReference>
<dbReference type="CDD" id="cd07377">
    <property type="entry name" value="WHTH_GntR"/>
    <property type="match status" value="1"/>
</dbReference>
<dbReference type="Pfam" id="PF00392">
    <property type="entry name" value="GntR"/>
    <property type="match status" value="1"/>
</dbReference>
<dbReference type="GO" id="GO:0003700">
    <property type="term" value="F:DNA-binding transcription factor activity"/>
    <property type="evidence" value="ECO:0007669"/>
    <property type="project" value="InterPro"/>
</dbReference>
<dbReference type="InterPro" id="IPR011711">
    <property type="entry name" value="GntR_C"/>
</dbReference>
<organism evidence="5 6">
    <name type="scientific">Salibacterium salarium</name>
    <dbReference type="NCBI Taxonomy" id="284579"/>
    <lineage>
        <taxon>Bacteria</taxon>
        <taxon>Bacillati</taxon>
        <taxon>Bacillota</taxon>
        <taxon>Bacilli</taxon>
        <taxon>Bacillales</taxon>
        <taxon>Bacillaceae</taxon>
    </lineage>
</organism>
<dbReference type="EMBL" id="RBVX01000010">
    <property type="protein sequence ID" value="RSL33125.1"/>
    <property type="molecule type" value="Genomic_DNA"/>
</dbReference>
<accession>A0A3R9P579</accession>
<gene>
    <name evidence="5" type="ORF">D7Z54_12550</name>
</gene>
<name>A0A3R9P579_9BACI</name>
<keyword evidence="1" id="KW-0805">Transcription regulation</keyword>
<dbReference type="GO" id="GO:0003677">
    <property type="term" value="F:DNA binding"/>
    <property type="evidence" value="ECO:0007669"/>
    <property type="project" value="UniProtKB-KW"/>
</dbReference>
<keyword evidence="6" id="KW-1185">Reference proteome</keyword>
<sequence length="214" mass="24831">MTNKMNKSKHAYTVIKDRILDGTYAPGQRIILDQIAKEVGSSHIPVREAIRHLEADRLIEYRQNAGALVLSIDEKVYKQTLEMLAVLEGYATMLSLDYMNEEDIQQLTDINNEMKNALEEYDLKTFSELNKKFHFAIYSHCPNKLLYSNIKQSWEKLDTVRSAGFAYFPMRAPDSVKEHNQLIDLLRNPPTKDAVESFARQHKFNTLTAYENRK</sequence>
<evidence type="ECO:0000259" key="4">
    <source>
        <dbReference type="PROSITE" id="PS50949"/>
    </source>
</evidence>
<dbReference type="OrthoDB" id="114741at2"/>
<dbReference type="InterPro" id="IPR008920">
    <property type="entry name" value="TF_FadR/GntR_C"/>
</dbReference>
<dbReference type="SUPFAM" id="SSF46785">
    <property type="entry name" value="Winged helix' DNA-binding domain"/>
    <property type="match status" value="1"/>
</dbReference>
<reference evidence="5 6" key="1">
    <citation type="submission" date="2018-10" db="EMBL/GenBank/DDBJ databases">
        <title>Draft genome sequence of Bacillus salarius IM0101, isolated from a hypersaline soil in Inner Mongolia, China.</title>
        <authorList>
            <person name="Yamprayoonswat W."/>
            <person name="Boonvisut S."/>
            <person name="Jumpathong W."/>
            <person name="Sittihan S."/>
            <person name="Ruangsuj P."/>
            <person name="Wanthongcharoen S."/>
            <person name="Thongpramul N."/>
            <person name="Pimmason S."/>
            <person name="Yu B."/>
            <person name="Yasawong M."/>
        </authorList>
    </citation>
    <scope>NUCLEOTIDE SEQUENCE [LARGE SCALE GENOMIC DNA]</scope>
    <source>
        <strain evidence="5 6">IM0101</strain>
    </source>
</reference>
<comment type="caution">
    <text evidence="5">The sequence shown here is derived from an EMBL/GenBank/DDBJ whole genome shotgun (WGS) entry which is preliminary data.</text>
</comment>
<dbReference type="Pfam" id="PF07729">
    <property type="entry name" value="FCD"/>
    <property type="match status" value="1"/>
</dbReference>
<protein>
    <submittedName>
        <fullName evidence="5">GntR family transcriptional regulator</fullName>
    </submittedName>
</protein>
<dbReference type="PANTHER" id="PTHR43537:SF5">
    <property type="entry name" value="UXU OPERON TRANSCRIPTIONAL REGULATOR"/>
    <property type="match status" value="1"/>
</dbReference>
<evidence type="ECO:0000313" key="5">
    <source>
        <dbReference type="EMBL" id="RSL33125.1"/>
    </source>
</evidence>
<evidence type="ECO:0000256" key="3">
    <source>
        <dbReference type="ARBA" id="ARBA00023163"/>
    </source>
</evidence>
<dbReference type="PROSITE" id="PS50949">
    <property type="entry name" value="HTH_GNTR"/>
    <property type="match status" value="1"/>
</dbReference>
<evidence type="ECO:0000256" key="2">
    <source>
        <dbReference type="ARBA" id="ARBA00023125"/>
    </source>
</evidence>
<feature type="domain" description="HTH gntR-type" evidence="4">
    <location>
        <begin position="5"/>
        <end position="72"/>
    </location>
</feature>
<keyword evidence="2" id="KW-0238">DNA-binding</keyword>
<dbReference type="Proteomes" id="UP000275076">
    <property type="component" value="Unassembled WGS sequence"/>
</dbReference>